<organism evidence="2 3">
    <name type="scientific">Cotesia glomerata</name>
    <name type="common">Lepidopteran parasitic wasp</name>
    <name type="synonym">Apanteles glomeratus</name>
    <dbReference type="NCBI Taxonomy" id="32391"/>
    <lineage>
        <taxon>Eukaryota</taxon>
        <taxon>Metazoa</taxon>
        <taxon>Ecdysozoa</taxon>
        <taxon>Arthropoda</taxon>
        <taxon>Hexapoda</taxon>
        <taxon>Insecta</taxon>
        <taxon>Pterygota</taxon>
        <taxon>Neoptera</taxon>
        <taxon>Endopterygota</taxon>
        <taxon>Hymenoptera</taxon>
        <taxon>Apocrita</taxon>
        <taxon>Ichneumonoidea</taxon>
        <taxon>Braconidae</taxon>
        <taxon>Microgastrinae</taxon>
        <taxon>Cotesia</taxon>
    </lineage>
</organism>
<protein>
    <submittedName>
        <fullName evidence="2">Uncharacterized protein</fullName>
    </submittedName>
</protein>
<keyword evidence="1" id="KW-0472">Membrane</keyword>
<gene>
    <name evidence="2" type="ORF">KQX54_011362</name>
</gene>
<comment type="caution">
    <text evidence="2">The sequence shown here is derived from an EMBL/GenBank/DDBJ whole genome shotgun (WGS) entry which is preliminary data.</text>
</comment>
<evidence type="ECO:0000313" key="2">
    <source>
        <dbReference type="EMBL" id="KAH0554562.1"/>
    </source>
</evidence>
<proteinExistence type="predicted"/>
<keyword evidence="1" id="KW-1133">Transmembrane helix</keyword>
<feature type="transmembrane region" description="Helical" evidence="1">
    <location>
        <begin position="133"/>
        <end position="155"/>
    </location>
</feature>
<evidence type="ECO:0000313" key="3">
    <source>
        <dbReference type="Proteomes" id="UP000826195"/>
    </source>
</evidence>
<dbReference type="AlphaFoldDB" id="A0AAV7IN50"/>
<dbReference type="EMBL" id="JAHXZJ010001119">
    <property type="protein sequence ID" value="KAH0554562.1"/>
    <property type="molecule type" value="Genomic_DNA"/>
</dbReference>
<keyword evidence="1" id="KW-0812">Transmembrane</keyword>
<sequence length="158" mass="17914">MESRTTINTLQSILCSLAKAPVSYPRGERSQIRGRGFEPRKFLATTTGFRRKGHEKRETRHNHRVETNIHNSMVAPLSEHCAAVTSVSGMGVVKARGRGLYKGDSFYLGKYQYLYPEYSALCLCICKPNTREFYAVMHNIIIIVVFLLVGLFLTLNLQ</sequence>
<reference evidence="2 3" key="1">
    <citation type="journal article" date="2021" name="J. Hered.">
        <title>A chromosome-level genome assembly of the parasitoid wasp, Cotesia glomerata (Hymenoptera: Braconidae).</title>
        <authorList>
            <person name="Pinto B.J."/>
            <person name="Weis J.J."/>
            <person name="Gamble T."/>
            <person name="Ode P.J."/>
            <person name="Paul R."/>
            <person name="Zaspel J.M."/>
        </authorList>
    </citation>
    <scope>NUCLEOTIDE SEQUENCE [LARGE SCALE GENOMIC DNA]</scope>
    <source>
        <strain evidence="2">CgM1</strain>
    </source>
</reference>
<evidence type="ECO:0000256" key="1">
    <source>
        <dbReference type="SAM" id="Phobius"/>
    </source>
</evidence>
<keyword evidence="3" id="KW-1185">Reference proteome</keyword>
<dbReference type="Proteomes" id="UP000826195">
    <property type="component" value="Unassembled WGS sequence"/>
</dbReference>
<name>A0AAV7IN50_COTGL</name>
<accession>A0AAV7IN50</accession>